<name>A0A840NCV5_9PSEU</name>
<comment type="caution">
    <text evidence="1">The sequence shown here is derived from an EMBL/GenBank/DDBJ whole genome shotgun (WGS) entry which is preliminary data.</text>
</comment>
<dbReference type="EMBL" id="JACHIV010000001">
    <property type="protein sequence ID" value="MBB5070136.1"/>
    <property type="molecule type" value="Genomic_DNA"/>
</dbReference>
<dbReference type="AlphaFoldDB" id="A0A840NCV5"/>
<accession>A0A840NCV5</accession>
<protein>
    <recommendedName>
        <fullName evidence="3">Nuclear transport factor 2 family protein</fullName>
    </recommendedName>
</protein>
<evidence type="ECO:0000313" key="2">
    <source>
        <dbReference type="Proteomes" id="UP000580474"/>
    </source>
</evidence>
<evidence type="ECO:0008006" key="3">
    <source>
        <dbReference type="Google" id="ProtNLM"/>
    </source>
</evidence>
<reference evidence="1 2" key="1">
    <citation type="submission" date="2020-08" db="EMBL/GenBank/DDBJ databases">
        <title>Sequencing the genomes of 1000 actinobacteria strains.</title>
        <authorList>
            <person name="Klenk H.-P."/>
        </authorList>
    </citation>
    <scope>NUCLEOTIDE SEQUENCE [LARGE SCALE GENOMIC DNA]</scope>
    <source>
        <strain evidence="1 2">DSM 45582</strain>
    </source>
</reference>
<evidence type="ECO:0000313" key="1">
    <source>
        <dbReference type="EMBL" id="MBB5070136.1"/>
    </source>
</evidence>
<proteinExistence type="predicted"/>
<keyword evidence="2" id="KW-1185">Reference proteome</keyword>
<dbReference type="Proteomes" id="UP000580474">
    <property type="component" value="Unassembled WGS sequence"/>
</dbReference>
<organism evidence="1 2">
    <name type="scientific">Saccharopolyspora gloriosae</name>
    <dbReference type="NCBI Taxonomy" id="455344"/>
    <lineage>
        <taxon>Bacteria</taxon>
        <taxon>Bacillati</taxon>
        <taxon>Actinomycetota</taxon>
        <taxon>Actinomycetes</taxon>
        <taxon>Pseudonocardiales</taxon>
        <taxon>Pseudonocardiaceae</taxon>
        <taxon>Saccharopolyspora</taxon>
    </lineage>
</organism>
<dbReference type="RefSeq" id="WP_184479709.1">
    <property type="nucleotide sequence ID" value="NZ_JACHIV010000001.1"/>
</dbReference>
<sequence length="120" mass="12934">MLISDYFARLDGPDPLSGLELVESDIEFLLALPGNEVSGRGLEDLASYISGRPAVGRKHRVLRSSRDGELEMVYGVVVEGPEEKPTGSFASAGVVSPGGKLARYQSFFHPTFSMFPEEAA</sequence>
<gene>
    <name evidence="1" type="ORF">BJ969_003224</name>
</gene>